<dbReference type="AlphaFoldDB" id="A0A5C1NEV3"/>
<accession>A0A5C1NEV3</accession>
<reference evidence="5" key="1">
    <citation type="submission" date="2021-02" db="EMBL/GenBank/DDBJ databases">
        <title>Strain Y2R2, a novel species of the genus Halomonas.</title>
        <authorList>
            <person name="Huang H."/>
        </authorList>
    </citation>
    <scope>NUCLEOTIDE SEQUENCE</scope>
    <source>
        <strain evidence="5">Y2R2</strain>
    </source>
</reference>
<evidence type="ECO:0000313" key="6">
    <source>
        <dbReference type="Proteomes" id="UP000324285"/>
    </source>
</evidence>
<protein>
    <submittedName>
        <fullName evidence="5">Helix-turn-helix domain-containing protein</fullName>
    </submittedName>
</protein>
<gene>
    <name evidence="5" type="ORF">E4T21_03860</name>
</gene>
<dbReference type="InterPro" id="IPR025736">
    <property type="entry name" value="PucR_C-HTH_dom"/>
</dbReference>
<dbReference type="Pfam" id="PF05651">
    <property type="entry name" value="Diacid_rec"/>
    <property type="match status" value="1"/>
</dbReference>
<name>A0A5C1NEV3_9GAMM</name>
<dbReference type="PANTHER" id="PTHR33744:SF15">
    <property type="entry name" value="CARBOHYDRATE DIACID REGULATOR"/>
    <property type="match status" value="1"/>
</dbReference>
<dbReference type="InterPro" id="IPR042070">
    <property type="entry name" value="PucR_C-HTH_sf"/>
</dbReference>
<sequence>MLLDAELAQQIIDKTQGILDANINVMDTRGVIIASGDRSRLGQLHDGAVLALKRQQQVVITVDDQKTLQGVKPGINALLKCHDETVGVLGVTGDPDRIRQYVALVKMAAEMLVEQAAFMDRVQWDKRHKEGFILAWIQRELSEEQLQSWAVRLGINIHEPRVAVLIELGKANPMSNLSDMQQVIELLEFPSRDNLVAMVSTRQLVVLKPCSTPRSGQPWGERESQRIDVLMERLEDLGIAQVKVALGQFFPDPTLLPLSFQSACQVMQTGKLQNPECHKYLFDDLRLPVLLAPLADKWQGAQLKTAIEALCKQDTSGKLLKTLHTLYHHQGSLTQCAQALHVHRNTLRYRLNRIHDITGISPHHFTGLVELYLGIQLQVSGGEG</sequence>
<evidence type="ECO:0000259" key="2">
    <source>
        <dbReference type="Pfam" id="PF05651"/>
    </source>
</evidence>
<keyword evidence="6" id="KW-1185">Reference proteome</keyword>
<organism evidence="5 6">
    <name type="scientific">Halomonas binhaiensis</name>
    <dbReference type="NCBI Taxonomy" id="2562282"/>
    <lineage>
        <taxon>Bacteria</taxon>
        <taxon>Pseudomonadati</taxon>
        <taxon>Pseudomonadota</taxon>
        <taxon>Gammaproteobacteria</taxon>
        <taxon>Oceanospirillales</taxon>
        <taxon>Halomonadaceae</taxon>
        <taxon>Halomonas</taxon>
    </lineage>
</organism>
<dbReference type="PANTHER" id="PTHR33744">
    <property type="entry name" value="CARBOHYDRATE DIACID REGULATOR"/>
    <property type="match status" value="1"/>
</dbReference>
<dbReference type="InterPro" id="IPR008599">
    <property type="entry name" value="Diacid_rec"/>
</dbReference>
<dbReference type="InterPro" id="IPR041522">
    <property type="entry name" value="CdaR_GGDEF"/>
</dbReference>
<dbReference type="EMBL" id="CP038437">
    <property type="protein sequence ID" value="QEM80785.1"/>
    <property type="molecule type" value="Genomic_DNA"/>
</dbReference>
<feature type="domain" description="Putative sugar diacid recognition" evidence="2">
    <location>
        <begin position="3"/>
        <end position="136"/>
    </location>
</feature>
<dbReference type="OrthoDB" id="9792148at2"/>
<evidence type="ECO:0000256" key="1">
    <source>
        <dbReference type="ARBA" id="ARBA00006754"/>
    </source>
</evidence>
<dbReference type="InterPro" id="IPR009057">
    <property type="entry name" value="Homeodomain-like_sf"/>
</dbReference>
<proteinExistence type="inferred from homology"/>
<dbReference type="Pfam" id="PF17853">
    <property type="entry name" value="GGDEF_2"/>
    <property type="match status" value="1"/>
</dbReference>
<dbReference type="RefSeq" id="WP_149283696.1">
    <property type="nucleotide sequence ID" value="NZ_CP038437.2"/>
</dbReference>
<dbReference type="Gene3D" id="1.10.10.2840">
    <property type="entry name" value="PucR C-terminal helix-turn-helix domain"/>
    <property type="match status" value="1"/>
</dbReference>
<dbReference type="Proteomes" id="UP000324285">
    <property type="component" value="Chromosome"/>
</dbReference>
<dbReference type="SUPFAM" id="SSF46689">
    <property type="entry name" value="Homeodomain-like"/>
    <property type="match status" value="1"/>
</dbReference>
<feature type="domain" description="PucR C-terminal helix-turn-helix" evidence="3">
    <location>
        <begin position="319"/>
        <end position="376"/>
    </location>
</feature>
<evidence type="ECO:0000259" key="4">
    <source>
        <dbReference type="Pfam" id="PF17853"/>
    </source>
</evidence>
<dbReference type="KEGG" id="hbh:E4T21_03860"/>
<dbReference type="InterPro" id="IPR051448">
    <property type="entry name" value="CdaR-like_regulators"/>
</dbReference>
<evidence type="ECO:0000259" key="3">
    <source>
        <dbReference type="Pfam" id="PF13556"/>
    </source>
</evidence>
<evidence type="ECO:0000313" key="5">
    <source>
        <dbReference type="EMBL" id="QEM80785.1"/>
    </source>
</evidence>
<feature type="domain" description="CdaR GGDEF-like" evidence="4">
    <location>
        <begin position="142"/>
        <end position="268"/>
    </location>
</feature>
<dbReference type="Pfam" id="PF13556">
    <property type="entry name" value="HTH_30"/>
    <property type="match status" value="1"/>
</dbReference>
<comment type="similarity">
    <text evidence="1">Belongs to the CdaR family.</text>
</comment>